<feature type="transmembrane region" description="Helical" evidence="2">
    <location>
        <begin position="42"/>
        <end position="66"/>
    </location>
</feature>
<proteinExistence type="predicted"/>
<comment type="caution">
    <text evidence="3">The sequence shown here is derived from an EMBL/GenBank/DDBJ whole genome shotgun (WGS) entry which is preliminary data.</text>
</comment>
<feature type="transmembrane region" description="Helical" evidence="2">
    <location>
        <begin position="12"/>
        <end position="30"/>
    </location>
</feature>
<evidence type="ECO:0000313" key="4">
    <source>
        <dbReference type="Proteomes" id="UP000494245"/>
    </source>
</evidence>
<protein>
    <submittedName>
        <fullName evidence="3">Uncharacterized protein</fullName>
    </submittedName>
</protein>
<keyword evidence="2" id="KW-0812">Transmembrane</keyword>
<keyword evidence="2" id="KW-0472">Membrane</keyword>
<sequence>MQARKKKPVGKLLAYGLGSVGLYTAVYLLQDLMMANFARGGVYTVLPIATVFLFSWVHGTFAGTLWEVLGIDAVKKAPAQTAAQAPARKDTRPRAAVSA</sequence>
<keyword evidence="4" id="KW-1185">Reference proteome</keyword>
<gene>
    <name evidence="3" type="ORF">NNJEOMEG_02442</name>
</gene>
<keyword evidence="2" id="KW-1133">Transmembrane helix</keyword>
<name>A0A6V8M2C1_9BACT</name>
<dbReference type="RefSeq" id="WP_173084830.1">
    <property type="nucleotide sequence ID" value="NZ_BLTE01000011.1"/>
</dbReference>
<dbReference type="EMBL" id="BLTE01000011">
    <property type="protein sequence ID" value="GFK94595.1"/>
    <property type="molecule type" value="Genomic_DNA"/>
</dbReference>
<organism evidence="3 4">
    <name type="scientific">Fundidesulfovibrio magnetotacticus</name>
    <dbReference type="NCBI Taxonomy" id="2730080"/>
    <lineage>
        <taxon>Bacteria</taxon>
        <taxon>Pseudomonadati</taxon>
        <taxon>Thermodesulfobacteriota</taxon>
        <taxon>Desulfovibrionia</taxon>
        <taxon>Desulfovibrionales</taxon>
        <taxon>Desulfovibrionaceae</taxon>
        <taxon>Fundidesulfovibrio</taxon>
    </lineage>
</organism>
<dbReference type="Proteomes" id="UP000494245">
    <property type="component" value="Unassembled WGS sequence"/>
</dbReference>
<reference evidence="3 4" key="1">
    <citation type="submission" date="2020-04" db="EMBL/GenBank/DDBJ databases">
        <authorList>
            <consortium name="Desulfovibrio sp. FSS-1 genome sequencing consortium"/>
            <person name="Shimoshige H."/>
            <person name="Kobayashi H."/>
            <person name="Maekawa T."/>
        </authorList>
    </citation>
    <scope>NUCLEOTIDE SEQUENCE [LARGE SCALE GENOMIC DNA]</scope>
    <source>
        <strain evidence="3 4">SIID29052-01</strain>
    </source>
</reference>
<feature type="region of interest" description="Disordered" evidence="1">
    <location>
        <begin position="79"/>
        <end position="99"/>
    </location>
</feature>
<evidence type="ECO:0000256" key="1">
    <source>
        <dbReference type="SAM" id="MobiDB-lite"/>
    </source>
</evidence>
<evidence type="ECO:0000313" key="3">
    <source>
        <dbReference type="EMBL" id="GFK94595.1"/>
    </source>
</evidence>
<evidence type="ECO:0000256" key="2">
    <source>
        <dbReference type="SAM" id="Phobius"/>
    </source>
</evidence>
<reference evidence="3 4" key="2">
    <citation type="submission" date="2020-05" db="EMBL/GenBank/DDBJ databases">
        <title>Draft genome sequence of Desulfovibrio sp. strainFSS-1.</title>
        <authorList>
            <person name="Shimoshige H."/>
            <person name="Kobayashi H."/>
            <person name="Maekawa T."/>
        </authorList>
    </citation>
    <scope>NUCLEOTIDE SEQUENCE [LARGE SCALE GENOMIC DNA]</scope>
    <source>
        <strain evidence="3 4">SIID29052-01</strain>
    </source>
</reference>
<dbReference type="AlphaFoldDB" id="A0A6V8M2C1"/>
<accession>A0A6V8M2C1</accession>